<sequence>TLNHYGKLFNFVEEETSNKDQLNLNYGPNRDSINEILTKHDYSLRFPDSINKIIHHTEKTFQMILLTIICVCFTIFCIGIFWLVHKCFYKKENKEIKCIELKNIEKDEDLNIKTNIETKNLIQM</sequence>
<name>A0A3M7PXK7_BRAPC</name>
<feature type="non-terminal residue" evidence="2">
    <location>
        <position position="1"/>
    </location>
</feature>
<comment type="caution">
    <text evidence="2">The sequence shown here is derived from an EMBL/GenBank/DDBJ whole genome shotgun (WGS) entry which is preliminary data.</text>
</comment>
<keyword evidence="1" id="KW-0812">Transmembrane</keyword>
<organism evidence="2 3">
    <name type="scientific">Brachionus plicatilis</name>
    <name type="common">Marine rotifer</name>
    <name type="synonym">Brachionus muelleri</name>
    <dbReference type="NCBI Taxonomy" id="10195"/>
    <lineage>
        <taxon>Eukaryota</taxon>
        <taxon>Metazoa</taxon>
        <taxon>Spiralia</taxon>
        <taxon>Gnathifera</taxon>
        <taxon>Rotifera</taxon>
        <taxon>Eurotatoria</taxon>
        <taxon>Monogononta</taxon>
        <taxon>Pseudotrocha</taxon>
        <taxon>Ploima</taxon>
        <taxon>Brachionidae</taxon>
        <taxon>Brachionus</taxon>
    </lineage>
</organism>
<protein>
    <submittedName>
        <fullName evidence="2">Uncharacterized protein</fullName>
    </submittedName>
</protein>
<dbReference type="AlphaFoldDB" id="A0A3M7PXK7"/>
<dbReference type="Proteomes" id="UP000276133">
    <property type="component" value="Unassembled WGS sequence"/>
</dbReference>
<reference evidence="2 3" key="1">
    <citation type="journal article" date="2018" name="Sci. Rep.">
        <title>Genomic signatures of local adaptation to the degree of environmental predictability in rotifers.</title>
        <authorList>
            <person name="Franch-Gras L."/>
            <person name="Hahn C."/>
            <person name="Garcia-Roger E.M."/>
            <person name="Carmona M.J."/>
            <person name="Serra M."/>
            <person name="Gomez A."/>
        </authorList>
    </citation>
    <scope>NUCLEOTIDE SEQUENCE [LARGE SCALE GENOMIC DNA]</scope>
    <source>
        <strain evidence="2">HYR1</strain>
    </source>
</reference>
<keyword evidence="1" id="KW-0472">Membrane</keyword>
<keyword evidence="3" id="KW-1185">Reference proteome</keyword>
<proteinExistence type="predicted"/>
<evidence type="ECO:0000313" key="2">
    <source>
        <dbReference type="EMBL" id="RNA03491.1"/>
    </source>
</evidence>
<evidence type="ECO:0000313" key="3">
    <source>
        <dbReference type="Proteomes" id="UP000276133"/>
    </source>
</evidence>
<evidence type="ECO:0000256" key="1">
    <source>
        <dbReference type="SAM" id="Phobius"/>
    </source>
</evidence>
<gene>
    <name evidence="2" type="ORF">BpHYR1_052880</name>
</gene>
<feature type="transmembrane region" description="Helical" evidence="1">
    <location>
        <begin position="61"/>
        <end position="84"/>
    </location>
</feature>
<keyword evidence="1" id="KW-1133">Transmembrane helix</keyword>
<dbReference type="EMBL" id="REGN01008479">
    <property type="protein sequence ID" value="RNA03491.1"/>
    <property type="molecule type" value="Genomic_DNA"/>
</dbReference>
<accession>A0A3M7PXK7</accession>